<sequence>MSENGESIESESTLCACGRVRRRPRSERAIGPSLIARCGVTTPIVAEEGFAVQQSEIENENDTRARRKHTRSTKIARRTAVLCPAKAGSGAQALVHSALCCAKSRTHSSQCGGVGKAVVLRSADPRPHHRIPPNSATVNQARSTR</sequence>
<reference evidence="2" key="1">
    <citation type="journal article" date="2023" name="Science">
        <title>Genome structures resolve the early diversification of teleost fishes.</title>
        <authorList>
            <person name="Parey E."/>
            <person name="Louis A."/>
            <person name="Montfort J."/>
            <person name="Bouchez O."/>
            <person name="Roques C."/>
            <person name="Iampietro C."/>
            <person name="Lluch J."/>
            <person name="Castinel A."/>
            <person name="Donnadieu C."/>
            <person name="Desvignes T."/>
            <person name="Floi Bucao C."/>
            <person name="Jouanno E."/>
            <person name="Wen M."/>
            <person name="Mejri S."/>
            <person name="Dirks R."/>
            <person name="Jansen H."/>
            <person name="Henkel C."/>
            <person name="Chen W.J."/>
            <person name="Zahm M."/>
            <person name="Cabau C."/>
            <person name="Klopp C."/>
            <person name="Thompson A.W."/>
            <person name="Robinson-Rechavi M."/>
            <person name="Braasch I."/>
            <person name="Lecointre G."/>
            <person name="Bobe J."/>
            <person name="Postlethwait J.H."/>
            <person name="Berthelot C."/>
            <person name="Roest Crollius H."/>
            <person name="Guiguen Y."/>
        </authorList>
    </citation>
    <scope>NUCLEOTIDE SEQUENCE</scope>
    <source>
        <strain evidence="2">WJC10195</strain>
    </source>
</reference>
<proteinExistence type="predicted"/>
<evidence type="ECO:0000313" key="3">
    <source>
        <dbReference type="Proteomes" id="UP001152622"/>
    </source>
</evidence>
<evidence type="ECO:0000313" key="2">
    <source>
        <dbReference type="EMBL" id="KAJ8344960.1"/>
    </source>
</evidence>
<evidence type="ECO:0000256" key="1">
    <source>
        <dbReference type="SAM" id="MobiDB-lite"/>
    </source>
</evidence>
<protein>
    <submittedName>
        <fullName evidence="2">Uncharacterized protein</fullName>
    </submittedName>
</protein>
<dbReference type="EMBL" id="JAINUF010000012">
    <property type="protein sequence ID" value="KAJ8344960.1"/>
    <property type="molecule type" value="Genomic_DNA"/>
</dbReference>
<gene>
    <name evidence="2" type="ORF">SKAU_G00291530</name>
</gene>
<keyword evidence="3" id="KW-1185">Reference proteome</keyword>
<dbReference type="AlphaFoldDB" id="A0A9Q1ETV5"/>
<organism evidence="2 3">
    <name type="scientific">Synaphobranchus kaupii</name>
    <name type="common">Kaup's arrowtooth eel</name>
    <dbReference type="NCBI Taxonomy" id="118154"/>
    <lineage>
        <taxon>Eukaryota</taxon>
        <taxon>Metazoa</taxon>
        <taxon>Chordata</taxon>
        <taxon>Craniata</taxon>
        <taxon>Vertebrata</taxon>
        <taxon>Euteleostomi</taxon>
        <taxon>Actinopterygii</taxon>
        <taxon>Neopterygii</taxon>
        <taxon>Teleostei</taxon>
        <taxon>Anguilliformes</taxon>
        <taxon>Synaphobranchidae</taxon>
        <taxon>Synaphobranchus</taxon>
    </lineage>
</organism>
<name>A0A9Q1ETV5_SYNKA</name>
<comment type="caution">
    <text evidence="2">The sequence shown here is derived from an EMBL/GenBank/DDBJ whole genome shotgun (WGS) entry which is preliminary data.</text>
</comment>
<feature type="region of interest" description="Disordered" evidence="1">
    <location>
        <begin position="122"/>
        <end position="145"/>
    </location>
</feature>
<dbReference type="Proteomes" id="UP001152622">
    <property type="component" value="Chromosome 12"/>
</dbReference>
<accession>A0A9Q1ETV5</accession>
<feature type="compositionally biased region" description="Polar residues" evidence="1">
    <location>
        <begin position="134"/>
        <end position="145"/>
    </location>
</feature>